<dbReference type="Proteomes" id="UP000033636">
    <property type="component" value="Unassembled WGS sequence"/>
</dbReference>
<dbReference type="EMBL" id="JZWT02000004">
    <property type="protein sequence ID" value="MFB6490093.1"/>
    <property type="molecule type" value="Genomic_DNA"/>
</dbReference>
<sequence length="130" mass="14763">MRRITITIDDELYRAMEEAMAKLGEANRSRFIASAISSYLAEASPPEGRVFALIIVVFDHEVGEVDKEITSIQHEYRDVIRVSTHIHLTEDLCAEVIHVVGDSSKVKEIANRLSRIERGVKYFKVVTTLF</sequence>
<protein>
    <submittedName>
        <fullName evidence="1">Nickel-responsive transcriptional regulator NikR</fullName>
    </submittedName>
</protein>
<name>A0ACC6UZT5_9CREN</name>
<evidence type="ECO:0000313" key="1">
    <source>
        <dbReference type="EMBL" id="MFB6490093.1"/>
    </source>
</evidence>
<organism evidence="1 2">
    <name type="scientific">Thermoproteus sp. AZ2</name>
    <dbReference type="NCBI Taxonomy" id="1609232"/>
    <lineage>
        <taxon>Archaea</taxon>
        <taxon>Thermoproteota</taxon>
        <taxon>Thermoprotei</taxon>
        <taxon>Thermoproteales</taxon>
        <taxon>Thermoproteaceae</taxon>
        <taxon>Thermoproteus</taxon>
    </lineage>
</organism>
<gene>
    <name evidence="1" type="primary">nikR</name>
    <name evidence="1" type="ORF">TU35_002410</name>
</gene>
<reference evidence="1" key="1">
    <citation type="submission" date="2024-07" db="EMBL/GenBank/DDBJ databases">
        <title>Metagenome and Metagenome-Assembled Genomes of Archaea from a hot spring from the geothermal field of Los Azufres, Mexico.</title>
        <authorList>
            <person name="Marin-Paredes R."/>
            <person name="Martinez-Romero E."/>
            <person name="Servin-Garciduenas L.E."/>
        </authorList>
    </citation>
    <scope>NUCLEOTIDE SEQUENCE</scope>
</reference>
<proteinExistence type="predicted"/>
<accession>A0ACC6UZT5</accession>
<comment type="caution">
    <text evidence="1">The sequence shown here is derived from an EMBL/GenBank/DDBJ whole genome shotgun (WGS) entry which is preliminary data.</text>
</comment>
<evidence type="ECO:0000313" key="2">
    <source>
        <dbReference type="Proteomes" id="UP000033636"/>
    </source>
</evidence>